<evidence type="ECO:0000256" key="5">
    <source>
        <dbReference type="SAM" id="MobiDB-lite"/>
    </source>
</evidence>
<feature type="compositionally biased region" description="Basic residues" evidence="5">
    <location>
        <begin position="209"/>
        <end position="219"/>
    </location>
</feature>
<evidence type="ECO:0000256" key="2">
    <source>
        <dbReference type="ARBA" id="ARBA00022578"/>
    </source>
</evidence>
<evidence type="ECO:0000313" key="8">
    <source>
        <dbReference type="EMBL" id="GHD99293.1"/>
    </source>
</evidence>
<dbReference type="NCBIfam" id="NF040570">
    <property type="entry name" value="guided_TnpB"/>
    <property type="match status" value="1"/>
</dbReference>
<protein>
    <submittedName>
        <fullName evidence="8">Transposase</fullName>
    </submittedName>
</protein>
<evidence type="ECO:0000259" key="7">
    <source>
        <dbReference type="Pfam" id="PF07282"/>
    </source>
</evidence>
<feature type="compositionally biased region" description="Basic and acidic residues" evidence="5">
    <location>
        <begin position="363"/>
        <end position="381"/>
    </location>
</feature>
<dbReference type="InterPro" id="IPR001959">
    <property type="entry name" value="Transposase"/>
</dbReference>
<evidence type="ECO:0000256" key="1">
    <source>
        <dbReference type="ARBA" id="ARBA00008761"/>
    </source>
</evidence>
<comment type="caution">
    <text evidence="8">The sequence shown here is derived from an EMBL/GenBank/DDBJ whole genome shotgun (WGS) entry which is preliminary data.</text>
</comment>
<dbReference type="InterPro" id="IPR010095">
    <property type="entry name" value="Cas12f1-like_TNB"/>
</dbReference>
<evidence type="ECO:0000259" key="6">
    <source>
        <dbReference type="Pfam" id="PF01385"/>
    </source>
</evidence>
<keyword evidence="9" id="KW-1185">Reference proteome</keyword>
<dbReference type="Pfam" id="PF07282">
    <property type="entry name" value="Cas12f1-like_TNB"/>
    <property type="match status" value="1"/>
</dbReference>
<gene>
    <name evidence="8" type="ORF">GCM10010339_10020</name>
</gene>
<name>A0A919D0E4_9ACTN</name>
<feature type="domain" description="Cas12f1-like TNB" evidence="7">
    <location>
        <begin position="287"/>
        <end position="356"/>
    </location>
</feature>
<feature type="region of interest" description="Disordered" evidence="5">
    <location>
        <begin position="209"/>
        <end position="228"/>
    </location>
</feature>
<dbReference type="GO" id="GO:0006310">
    <property type="term" value="P:DNA recombination"/>
    <property type="evidence" value="ECO:0007669"/>
    <property type="project" value="UniProtKB-KW"/>
</dbReference>
<proteinExistence type="inferred from homology"/>
<comment type="similarity">
    <text evidence="1">In the C-terminal section; belongs to the transposase 35 family.</text>
</comment>
<keyword evidence="2" id="KW-0815">Transposition</keyword>
<feature type="domain" description="Probable transposase IS891/IS1136/IS1341" evidence="6">
    <location>
        <begin position="157"/>
        <end position="272"/>
    </location>
</feature>
<dbReference type="GO" id="GO:0003677">
    <property type="term" value="F:DNA binding"/>
    <property type="evidence" value="ECO:0007669"/>
    <property type="project" value="UniProtKB-KW"/>
</dbReference>
<reference evidence="8" key="2">
    <citation type="submission" date="2020-09" db="EMBL/GenBank/DDBJ databases">
        <authorList>
            <person name="Sun Q."/>
            <person name="Ohkuma M."/>
        </authorList>
    </citation>
    <scope>NUCLEOTIDE SEQUENCE</scope>
    <source>
        <strain evidence="8">JCM 4714</strain>
    </source>
</reference>
<reference evidence="8" key="1">
    <citation type="journal article" date="2014" name="Int. J. Syst. Evol. Microbiol.">
        <title>Complete genome sequence of Corynebacterium casei LMG S-19264T (=DSM 44701T), isolated from a smear-ripened cheese.</title>
        <authorList>
            <consortium name="US DOE Joint Genome Institute (JGI-PGF)"/>
            <person name="Walter F."/>
            <person name="Albersmeier A."/>
            <person name="Kalinowski J."/>
            <person name="Ruckert C."/>
        </authorList>
    </citation>
    <scope>NUCLEOTIDE SEQUENCE</scope>
    <source>
        <strain evidence="8">JCM 4714</strain>
    </source>
</reference>
<feature type="region of interest" description="Disordered" evidence="5">
    <location>
        <begin position="363"/>
        <end position="414"/>
    </location>
</feature>
<keyword evidence="4" id="KW-0233">DNA recombination</keyword>
<evidence type="ECO:0000313" key="9">
    <source>
        <dbReference type="Proteomes" id="UP000655443"/>
    </source>
</evidence>
<accession>A0A919D0E4</accession>
<keyword evidence="3" id="KW-0238">DNA-binding</keyword>
<sequence>MSCVSLKAPARQTLVAHHDRRRWRDAHAKGLQRPTAAELSRQVITEAKKTSERAWLGAVSAVVLQQSLRDLETAYSNFFASKNGTRKGPSMGPPKLKRKTARQAIRFTANARWSITEGGKLRLPKVGDIEVRWSRELPSQPSSVTIIKDLSGRYFASFVVEVEDKPLPELDVEETDTGIDLGLSSYAVLRGRKIASPKFFRRRERKLRRAQRAVSRKQKGSNNRREAQRAVARIHARVADQRRDFIEQETTRIVRESQAVYAEDLNVKGMASRNGRLGKSVHDQSLGRFVRILEAKCARHGRIFVKVDRWFPSTRLCSRCGCLTGPKGREELHIRVWTCAECGTWHDRDENAEANIRAAGRKHAAEMRHGAERRNACGEHVRPRKPGQHSLKQEPTRSLAVNGGAGGNHPRTRG</sequence>
<dbReference type="Pfam" id="PF01385">
    <property type="entry name" value="OrfB_IS605"/>
    <property type="match status" value="1"/>
</dbReference>
<dbReference type="AlphaFoldDB" id="A0A919D0E4"/>
<evidence type="ECO:0000256" key="3">
    <source>
        <dbReference type="ARBA" id="ARBA00023125"/>
    </source>
</evidence>
<dbReference type="Proteomes" id="UP000655443">
    <property type="component" value="Unassembled WGS sequence"/>
</dbReference>
<dbReference type="NCBIfam" id="TIGR01766">
    <property type="entry name" value="IS200/IS605 family accessory protein TnpB-like domain"/>
    <property type="match status" value="1"/>
</dbReference>
<organism evidence="8 9">
    <name type="scientific">Streptomyces alanosinicus</name>
    <dbReference type="NCBI Taxonomy" id="68171"/>
    <lineage>
        <taxon>Bacteria</taxon>
        <taxon>Bacillati</taxon>
        <taxon>Actinomycetota</taxon>
        <taxon>Actinomycetes</taxon>
        <taxon>Kitasatosporales</taxon>
        <taxon>Streptomycetaceae</taxon>
        <taxon>Streptomyces</taxon>
    </lineage>
</organism>
<dbReference type="GO" id="GO:0032196">
    <property type="term" value="P:transposition"/>
    <property type="evidence" value="ECO:0007669"/>
    <property type="project" value="UniProtKB-KW"/>
</dbReference>
<evidence type="ECO:0000256" key="4">
    <source>
        <dbReference type="ARBA" id="ARBA00023172"/>
    </source>
</evidence>
<dbReference type="EMBL" id="BMVG01000001">
    <property type="protein sequence ID" value="GHD99293.1"/>
    <property type="molecule type" value="Genomic_DNA"/>
</dbReference>